<comment type="caution">
    <text evidence="1">The sequence shown here is derived from an EMBL/GenBank/DDBJ whole genome shotgun (WGS) entry which is preliminary data.</text>
</comment>
<reference evidence="1" key="1">
    <citation type="journal article" date="2022" name="bioRxiv">
        <title>Sequencing and chromosome-scale assembly of the giantPleurodeles waltlgenome.</title>
        <authorList>
            <person name="Brown T."/>
            <person name="Elewa A."/>
            <person name="Iarovenko S."/>
            <person name="Subramanian E."/>
            <person name="Araus A.J."/>
            <person name="Petzold A."/>
            <person name="Susuki M."/>
            <person name="Suzuki K.-i.T."/>
            <person name="Hayashi T."/>
            <person name="Toyoda A."/>
            <person name="Oliveira C."/>
            <person name="Osipova E."/>
            <person name="Leigh N.D."/>
            <person name="Simon A."/>
            <person name="Yun M.H."/>
        </authorList>
    </citation>
    <scope>NUCLEOTIDE SEQUENCE</scope>
    <source>
        <strain evidence="1">20211129_DDA</strain>
        <tissue evidence="1">Liver</tissue>
    </source>
</reference>
<name>A0AAV7T2U0_PLEWA</name>
<dbReference type="Proteomes" id="UP001066276">
    <property type="component" value="Chromosome 4_1"/>
</dbReference>
<sequence length="96" mass="10400">MSSRCTKFRGIPGLQPASLFPRVLFFSAFPAVTVPRLSIFSSTCALLFSPGLRFSSPSGFRGTRFQAGGVQSGAECAGHRELHGEMRFDSTGWIIL</sequence>
<accession>A0AAV7T2U0</accession>
<proteinExistence type="predicted"/>
<gene>
    <name evidence="1" type="ORF">NDU88_002601</name>
</gene>
<dbReference type="AlphaFoldDB" id="A0AAV7T2U0"/>
<evidence type="ECO:0000313" key="2">
    <source>
        <dbReference type="Proteomes" id="UP001066276"/>
    </source>
</evidence>
<evidence type="ECO:0000313" key="1">
    <source>
        <dbReference type="EMBL" id="KAJ1170728.1"/>
    </source>
</evidence>
<protein>
    <recommendedName>
        <fullName evidence="3">Transmembrane protein</fullName>
    </recommendedName>
</protein>
<evidence type="ECO:0008006" key="3">
    <source>
        <dbReference type="Google" id="ProtNLM"/>
    </source>
</evidence>
<dbReference type="EMBL" id="JANPWB010000007">
    <property type="protein sequence ID" value="KAJ1170728.1"/>
    <property type="molecule type" value="Genomic_DNA"/>
</dbReference>
<keyword evidence="2" id="KW-1185">Reference proteome</keyword>
<organism evidence="1 2">
    <name type="scientific">Pleurodeles waltl</name>
    <name type="common">Iberian ribbed newt</name>
    <dbReference type="NCBI Taxonomy" id="8319"/>
    <lineage>
        <taxon>Eukaryota</taxon>
        <taxon>Metazoa</taxon>
        <taxon>Chordata</taxon>
        <taxon>Craniata</taxon>
        <taxon>Vertebrata</taxon>
        <taxon>Euteleostomi</taxon>
        <taxon>Amphibia</taxon>
        <taxon>Batrachia</taxon>
        <taxon>Caudata</taxon>
        <taxon>Salamandroidea</taxon>
        <taxon>Salamandridae</taxon>
        <taxon>Pleurodelinae</taxon>
        <taxon>Pleurodeles</taxon>
    </lineage>
</organism>